<dbReference type="EMBL" id="AP018828">
    <property type="protein sequence ID" value="BBF82088.1"/>
    <property type="molecule type" value="Genomic_DNA"/>
</dbReference>
<reference evidence="8" key="2">
    <citation type="journal article" date="2017" name="Plant Physiol. Biochem.">
        <title>Differential oxidative and antioxidative response of duckweed Lemna minor toward plant growth promoting/inhibiting bacteria.</title>
        <authorList>
            <person name="Ishizawa H."/>
            <person name="Kuroda M."/>
            <person name="Morikawa M."/>
            <person name="Ike M."/>
        </authorList>
    </citation>
    <scope>NUCLEOTIDE SEQUENCE [LARGE SCALE GENOMIC DNA]</scope>
    <source>
        <strain evidence="8">M6</strain>
    </source>
</reference>
<dbReference type="AlphaFoldDB" id="A0A3G9GBX4"/>
<evidence type="ECO:0000313" key="7">
    <source>
        <dbReference type="EMBL" id="BBF82088.1"/>
    </source>
</evidence>
<dbReference type="GO" id="GO:0016020">
    <property type="term" value="C:membrane"/>
    <property type="evidence" value="ECO:0007669"/>
    <property type="project" value="UniProtKB-SubCell"/>
</dbReference>
<feature type="transmembrane region" description="Helical" evidence="5">
    <location>
        <begin position="95"/>
        <end position="128"/>
    </location>
</feature>
<sequence length="146" mass="15894">MRGKVLSFSDATGQGLISGDDGQRYSFSRADLMGGARSVAAGMAVDFEGSEGVAVSVYVIKSGIPDKNKWVAALLTFFFGIWGIHKFYLGKTNAGIIMLACGTIGWFLILPGLAVAFISFIELIIYLFKSEQQFHEDYVAGDKSWF</sequence>
<dbReference type="InterPro" id="IPR007829">
    <property type="entry name" value="TM2"/>
</dbReference>
<dbReference type="OrthoDB" id="2004788at2"/>
<evidence type="ECO:0000256" key="4">
    <source>
        <dbReference type="ARBA" id="ARBA00023136"/>
    </source>
</evidence>
<name>A0A3G9GBX4_9CAUL</name>
<gene>
    <name evidence="7" type="ORF">EM6_2712</name>
</gene>
<proteinExistence type="predicted"/>
<feature type="transmembrane region" description="Helical" evidence="5">
    <location>
        <begin position="70"/>
        <end position="89"/>
    </location>
</feature>
<keyword evidence="3 5" id="KW-1133">Transmembrane helix</keyword>
<evidence type="ECO:0000259" key="6">
    <source>
        <dbReference type="Pfam" id="PF05154"/>
    </source>
</evidence>
<keyword evidence="4 5" id="KW-0472">Membrane</keyword>
<organism evidence="7 8">
    <name type="scientific">Asticcacaulis excentricus</name>
    <dbReference type="NCBI Taxonomy" id="78587"/>
    <lineage>
        <taxon>Bacteria</taxon>
        <taxon>Pseudomonadati</taxon>
        <taxon>Pseudomonadota</taxon>
        <taxon>Alphaproteobacteria</taxon>
        <taxon>Caulobacterales</taxon>
        <taxon>Caulobacteraceae</taxon>
        <taxon>Asticcacaulis</taxon>
    </lineage>
</organism>
<evidence type="ECO:0000256" key="1">
    <source>
        <dbReference type="ARBA" id="ARBA00004141"/>
    </source>
</evidence>
<protein>
    <recommendedName>
        <fullName evidence="6">TM2 domain-containing protein</fullName>
    </recommendedName>
</protein>
<keyword evidence="2 5" id="KW-0812">Transmembrane</keyword>
<comment type="subcellular location">
    <subcellularLocation>
        <location evidence="1">Membrane</location>
        <topology evidence="1">Multi-pass membrane protein</topology>
    </subcellularLocation>
</comment>
<accession>A0A3G9GBX4</accession>
<dbReference type="RefSeq" id="WP_126423703.1">
    <property type="nucleotide sequence ID" value="NZ_AP018828.1"/>
</dbReference>
<dbReference type="Proteomes" id="UP000278756">
    <property type="component" value="Chromosome 2"/>
</dbReference>
<evidence type="ECO:0000256" key="3">
    <source>
        <dbReference type="ARBA" id="ARBA00022989"/>
    </source>
</evidence>
<evidence type="ECO:0000256" key="2">
    <source>
        <dbReference type="ARBA" id="ARBA00022692"/>
    </source>
</evidence>
<reference evidence="8" key="1">
    <citation type="journal article" date="2017" name="Biotechnol. Biofuels">
        <title>Evaluation of environmental bacterial communities as a factor affecting the growth of duckweed Lemna minor.</title>
        <authorList>
            <person name="Ishizawa H."/>
            <person name="Kuroda M."/>
            <person name="Morikawa M."/>
            <person name="Ike M."/>
        </authorList>
    </citation>
    <scope>NUCLEOTIDE SEQUENCE [LARGE SCALE GENOMIC DNA]</scope>
    <source>
        <strain evidence="8">M6</strain>
    </source>
</reference>
<evidence type="ECO:0000313" key="8">
    <source>
        <dbReference type="Proteomes" id="UP000278756"/>
    </source>
</evidence>
<dbReference type="Pfam" id="PF05154">
    <property type="entry name" value="TM2"/>
    <property type="match status" value="1"/>
</dbReference>
<feature type="domain" description="TM2" evidence="6">
    <location>
        <begin position="66"/>
        <end position="109"/>
    </location>
</feature>
<evidence type="ECO:0000256" key="5">
    <source>
        <dbReference type="SAM" id="Phobius"/>
    </source>
</evidence>